<keyword evidence="5" id="KW-0804">Transcription</keyword>
<feature type="region of interest" description="Disordered" evidence="8">
    <location>
        <begin position="185"/>
        <end position="287"/>
    </location>
</feature>
<dbReference type="EMBL" id="MU005765">
    <property type="protein sequence ID" value="KAF2713245.1"/>
    <property type="molecule type" value="Genomic_DNA"/>
</dbReference>
<evidence type="ECO:0000256" key="2">
    <source>
        <dbReference type="ARBA" id="ARBA00007117"/>
    </source>
</evidence>
<sequence length="287" mass="32006">MPPRKRAKASAASTPLADTQPRTPQDSGVVAQSQNQTSPQDENLLNDPWNDDEEIELFKSMMRTKPTGLHKHFRMISIHSNLRSHGFVNEETPHTRTAGIWRKLETLFDLQALDEREIAHAFANDPDPFDPKEADQIPDFELPEEDFGELMWKQRFPDSKSVSSSPALIPTEDDKELYFPGFGLLQDLPEGAKSQKTESVVDASPPKNTKNTRASRTAAKSGKAKAGQTAKHSKAQSVEEESADEEEESGDEQEDSAESEEVTAPSTRRTNRGSGQVRPVAKRTRKR</sequence>
<comment type="function">
    <text evidence="7">Component of the NuA4 histone acetyltransferase complex which is involved in transcriptional activation of selected genes principally by acetylation of nucleosomal histone H4 and H2A. The NuA4 complex is also involved in DNA repair.</text>
</comment>
<gene>
    <name evidence="9" type="ORF">K504DRAFT_461797</name>
</gene>
<keyword evidence="10" id="KW-1185">Reference proteome</keyword>
<name>A0A6G1KL17_9PLEO</name>
<protein>
    <submittedName>
        <fullName evidence="9">CT20-domain-containing protein</fullName>
    </submittedName>
</protein>
<feature type="compositionally biased region" description="Polar residues" evidence="8">
    <location>
        <begin position="206"/>
        <end position="215"/>
    </location>
</feature>
<dbReference type="Pfam" id="PF07904">
    <property type="entry name" value="Eaf7"/>
    <property type="match status" value="1"/>
</dbReference>
<evidence type="ECO:0000256" key="6">
    <source>
        <dbReference type="ARBA" id="ARBA00023242"/>
    </source>
</evidence>
<dbReference type="PANTHER" id="PTHR13581:SF5">
    <property type="entry name" value="MRG_MORF4L-BINDING PROTEIN"/>
    <property type="match status" value="1"/>
</dbReference>
<evidence type="ECO:0000313" key="9">
    <source>
        <dbReference type="EMBL" id="KAF2713245.1"/>
    </source>
</evidence>
<keyword evidence="3" id="KW-0156">Chromatin regulator</keyword>
<evidence type="ECO:0000313" key="10">
    <source>
        <dbReference type="Proteomes" id="UP000799428"/>
    </source>
</evidence>
<feature type="compositionally biased region" description="Polar residues" evidence="8">
    <location>
        <begin position="11"/>
        <end position="43"/>
    </location>
</feature>
<dbReference type="GO" id="GO:0035267">
    <property type="term" value="C:NuA4 histone acetyltransferase complex"/>
    <property type="evidence" value="ECO:0007669"/>
    <property type="project" value="TreeGrafter"/>
</dbReference>
<evidence type="ECO:0000256" key="1">
    <source>
        <dbReference type="ARBA" id="ARBA00004123"/>
    </source>
</evidence>
<evidence type="ECO:0000256" key="8">
    <source>
        <dbReference type="SAM" id="MobiDB-lite"/>
    </source>
</evidence>
<reference evidence="9" key="1">
    <citation type="journal article" date="2020" name="Stud. Mycol.">
        <title>101 Dothideomycetes genomes: a test case for predicting lifestyles and emergence of pathogens.</title>
        <authorList>
            <person name="Haridas S."/>
            <person name="Albert R."/>
            <person name="Binder M."/>
            <person name="Bloem J."/>
            <person name="Labutti K."/>
            <person name="Salamov A."/>
            <person name="Andreopoulos B."/>
            <person name="Baker S."/>
            <person name="Barry K."/>
            <person name="Bills G."/>
            <person name="Bluhm B."/>
            <person name="Cannon C."/>
            <person name="Castanera R."/>
            <person name="Culley D."/>
            <person name="Daum C."/>
            <person name="Ezra D."/>
            <person name="Gonzalez J."/>
            <person name="Henrissat B."/>
            <person name="Kuo A."/>
            <person name="Liang C."/>
            <person name="Lipzen A."/>
            <person name="Lutzoni F."/>
            <person name="Magnuson J."/>
            <person name="Mondo S."/>
            <person name="Nolan M."/>
            <person name="Ohm R."/>
            <person name="Pangilinan J."/>
            <person name="Park H.-J."/>
            <person name="Ramirez L."/>
            <person name="Alfaro M."/>
            <person name="Sun H."/>
            <person name="Tritt A."/>
            <person name="Yoshinaga Y."/>
            <person name="Zwiers L.-H."/>
            <person name="Turgeon B."/>
            <person name="Goodwin S."/>
            <person name="Spatafora J."/>
            <person name="Crous P."/>
            <person name="Grigoriev I."/>
        </authorList>
    </citation>
    <scope>NUCLEOTIDE SEQUENCE</scope>
    <source>
        <strain evidence="9">CBS 279.74</strain>
    </source>
</reference>
<comment type="subcellular location">
    <subcellularLocation>
        <location evidence="1">Nucleus</location>
    </subcellularLocation>
</comment>
<keyword evidence="6" id="KW-0539">Nucleus</keyword>
<accession>A0A6G1KL17</accession>
<dbReference type="AlphaFoldDB" id="A0A6G1KL17"/>
<keyword evidence="4" id="KW-0805">Transcription regulation</keyword>
<dbReference type="Proteomes" id="UP000799428">
    <property type="component" value="Unassembled WGS sequence"/>
</dbReference>
<dbReference type="InterPro" id="IPR012423">
    <property type="entry name" value="Eaf7/MRGBP"/>
</dbReference>
<evidence type="ECO:0000256" key="4">
    <source>
        <dbReference type="ARBA" id="ARBA00023015"/>
    </source>
</evidence>
<dbReference type="PANTHER" id="PTHR13581">
    <property type="entry name" value="MRG-BINDING PROTEIN"/>
    <property type="match status" value="1"/>
</dbReference>
<dbReference type="OrthoDB" id="5595141at2759"/>
<feature type="compositionally biased region" description="Acidic residues" evidence="8">
    <location>
        <begin position="238"/>
        <end position="261"/>
    </location>
</feature>
<evidence type="ECO:0000256" key="7">
    <source>
        <dbReference type="ARBA" id="ARBA00025178"/>
    </source>
</evidence>
<evidence type="ECO:0000256" key="3">
    <source>
        <dbReference type="ARBA" id="ARBA00022853"/>
    </source>
</evidence>
<dbReference type="GO" id="GO:0005634">
    <property type="term" value="C:nucleus"/>
    <property type="evidence" value="ECO:0007669"/>
    <property type="project" value="UniProtKB-SubCell"/>
</dbReference>
<feature type="compositionally biased region" description="Polar residues" evidence="8">
    <location>
        <begin position="264"/>
        <end position="274"/>
    </location>
</feature>
<dbReference type="GO" id="GO:0006325">
    <property type="term" value="P:chromatin organization"/>
    <property type="evidence" value="ECO:0007669"/>
    <property type="project" value="UniProtKB-KW"/>
</dbReference>
<comment type="similarity">
    <text evidence="2">Belongs to the EAF7 family.</text>
</comment>
<proteinExistence type="inferred from homology"/>
<evidence type="ECO:0000256" key="5">
    <source>
        <dbReference type="ARBA" id="ARBA00023163"/>
    </source>
</evidence>
<dbReference type="GO" id="GO:0006357">
    <property type="term" value="P:regulation of transcription by RNA polymerase II"/>
    <property type="evidence" value="ECO:0007669"/>
    <property type="project" value="TreeGrafter"/>
</dbReference>
<feature type="region of interest" description="Disordered" evidence="8">
    <location>
        <begin position="1"/>
        <end position="49"/>
    </location>
</feature>
<organism evidence="9 10">
    <name type="scientific">Pleomassaria siparia CBS 279.74</name>
    <dbReference type="NCBI Taxonomy" id="1314801"/>
    <lineage>
        <taxon>Eukaryota</taxon>
        <taxon>Fungi</taxon>
        <taxon>Dikarya</taxon>
        <taxon>Ascomycota</taxon>
        <taxon>Pezizomycotina</taxon>
        <taxon>Dothideomycetes</taxon>
        <taxon>Pleosporomycetidae</taxon>
        <taxon>Pleosporales</taxon>
        <taxon>Pleomassariaceae</taxon>
        <taxon>Pleomassaria</taxon>
    </lineage>
</organism>